<reference evidence="2 3" key="1">
    <citation type="journal article" date="2014" name="Am. J. Bot.">
        <title>Genome assembly and annotation for red clover (Trifolium pratense; Fabaceae).</title>
        <authorList>
            <person name="Istvanek J."/>
            <person name="Jaros M."/>
            <person name="Krenek A."/>
            <person name="Repkova J."/>
        </authorList>
    </citation>
    <scope>NUCLEOTIDE SEQUENCE [LARGE SCALE GENOMIC DNA]</scope>
    <source>
        <strain evidence="3">cv. Tatra</strain>
        <tissue evidence="2">Young leaves</tissue>
    </source>
</reference>
<evidence type="ECO:0000256" key="1">
    <source>
        <dbReference type="SAM" id="SignalP"/>
    </source>
</evidence>
<feature type="non-terminal residue" evidence="2">
    <location>
        <position position="1"/>
    </location>
</feature>
<evidence type="ECO:0000313" key="3">
    <source>
        <dbReference type="Proteomes" id="UP000236291"/>
    </source>
</evidence>
<dbReference type="EMBL" id="ASHM01069010">
    <property type="protein sequence ID" value="PNX54731.1"/>
    <property type="molecule type" value="Genomic_DNA"/>
</dbReference>
<comment type="caution">
    <text evidence="2">The sequence shown here is derived from an EMBL/GenBank/DDBJ whole genome shotgun (WGS) entry which is preliminary data.</text>
</comment>
<feature type="signal peptide" evidence="1">
    <location>
        <begin position="1"/>
        <end position="18"/>
    </location>
</feature>
<organism evidence="2 3">
    <name type="scientific">Trifolium pratense</name>
    <name type="common">Red clover</name>
    <dbReference type="NCBI Taxonomy" id="57577"/>
    <lineage>
        <taxon>Eukaryota</taxon>
        <taxon>Viridiplantae</taxon>
        <taxon>Streptophyta</taxon>
        <taxon>Embryophyta</taxon>
        <taxon>Tracheophyta</taxon>
        <taxon>Spermatophyta</taxon>
        <taxon>Magnoliopsida</taxon>
        <taxon>eudicotyledons</taxon>
        <taxon>Gunneridae</taxon>
        <taxon>Pentapetalae</taxon>
        <taxon>rosids</taxon>
        <taxon>fabids</taxon>
        <taxon>Fabales</taxon>
        <taxon>Fabaceae</taxon>
        <taxon>Papilionoideae</taxon>
        <taxon>50 kb inversion clade</taxon>
        <taxon>NPAAA clade</taxon>
        <taxon>Hologalegina</taxon>
        <taxon>IRL clade</taxon>
        <taxon>Trifolieae</taxon>
        <taxon>Trifolium</taxon>
    </lineage>
</organism>
<evidence type="ECO:0008006" key="4">
    <source>
        <dbReference type="Google" id="ProtNLM"/>
    </source>
</evidence>
<proteinExistence type="predicted"/>
<feature type="chain" id="PRO_5014454361" description="Cytochrome b" evidence="1">
    <location>
        <begin position="19"/>
        <end position="37"/>
    </location>
</feature>
<protein>
    <recommendedName>
        <fullName evidence="4">Cytochrome b</fullName>
    </recommendedName>
</protein>
<evidence type="ECO:0000313" key="2">
    <source>
        <dbReference type="EMBL" id="PNX54731.1"/>
    </source>
</evidence>
<dbReference type="Proteomes" id="UP000236291">
    <property type="component" value="Unassembled WGS sequence"/>
</dbReference>
<gene>
    <name evidence="2" type="ORF">L195_g048352</name>
</gene>
<name>A0A2K3JL25_TRIPR</name>
<reference evidence="2 3" key="2">
    <citation type="journal article" date="2017" name="Front. Plant Sci.">
        <title>Gene Classification and Mining of Molecular Markers Useful in Red Clover (Trifolium pratense) Breeding.</title>
        <authorList>
            <person name="Istvanek J."/>
            <person name="Dluhosova J."/>
            <person name="Dluhos P."/>
            <person name="Patkova L."/>
            <person name="Nedelnik J."/>
            <person name="Repkova J."/>
        </authorList>
    </citation>
    <scope>NUCLEOTIDE SEQUENCE [LARGE SCALE GENOMIC DNA]</scope>
    <source>
        <strain evidence="3">cv. Tatra</strain>
        <tissue evidence="2">Young leaves</tissue>
    </source>
</reference>
<dbReference type="AlphaFoldDB" id="A0A2K3JL25"/>
<sequence length="37" mass="4162">VLLLITLTMVVHFILLKGNPSVVLNLKFWSNTPGRNL</sequence>
<keyword evidence="1" id="KW-0732">Signal</keyword>
<accession>A0A2K3JL25</accession>